<dbReference type="InterPro" id="IPR029032">
    <property type="entry name" value="AhpD-like"/>
</dbReference>
<evidence type="ECO:0000313" key="2">
    <source>
        <dbReference type="EMBL" id="OXI42386.1"/>
    </source>
</evidence>
<sequence length="114" mass="12023">MMNDWNTYRASLLERVGDYAKQSPDVVRGLTAIDSAAAKTGHLDPRIHELIALAVAVTTRCDGCISVHTQKAVEHGATLGEIAEALGIAIALNAGAALTYSARVIEAHAQLSSR</sequence>
<dbReference type="InterPro" id="IPR003779">
    <property type="entry name" value="CMD-like"/>
</dbReference>
<accession>A0A228IJ89</accession>
<organism evidence="2 3">
    <name type="scientific">Burkholderia aenigmatica</name>
    <dbReference type="NCBI Taxonomy" id="2015348"/>
    <lineage>
        <taxon>Bacteria</taxon>
        <taxon>Pseudomonadati</taxon>
        <taxon>Pseudomonadota</taxon>
        <taxon>Betaproteobacteria</taxon>
        <taxon>Burkholderiales</taxon>
        <taxon>Burkholderiaceae</taxon>
        <taxon>Burkholderia</taxon>
        <taxon>Burkholderia cepacia complex</taxon>
    </lineage>
</organism>
<dbReference type="NCBIfam" id="TIGR00778">
    <property type="entry name" value="ahpD_dom"/>
    <property type="match status" value="1"/>
</dbReference>
<dbReference type="GO" id="GO:0051920">
    <property type="term" value="F:peroxiredoxin activity"/>
    <property type="evidence" value="ECO:0007669"/>
    <property type="project" value="InterPro"/>
</dbReference>
<name>A0A228IJ89_9BURK</name>
<dbReference type="Proteomes" id="UP000214600">
    <property type="component" value="Unassembled WGS sequence"/>
</dbReference>
<dbReference type="PANTHER" id="PTHR33930:SF2">
    <property type="entry name" value="BLR3452 PROTEIN"/>
    <property type="match status" value="1"/>
</dbReference>
<keyword evidence="2" id="KW-0575">Peroxidase</keyword>
<dbReference type="Pfam" id="PF02627">
    <property type="entry name" value="CMD"/>
    <property type="match status" value="1"/>
</dbReference>
<dbReference type="InterPro" id="IPR004675">
    <property type="entry name" value="AhpD_core"/>
</dbReference>
<proteinExistence type="predicted"/>
<dbReference type="RefSeq" id="WP_089452350.1">
    <property type="nucleotide sequence ID" value="NZ_NKFA01000008.1"/>
</dbReference>
<dbReference type="SUPFAM" id="SSF69118">
    <property type="entry name" value="AhpD-like"/>
    <property type="match status" value="1"/>
</dbReference>
<evidence type="ECO:0000259" key="1">
    <source>
        <dbReference type="Pfam" id="PF02627"/>
    </source>
</evidence>
<dbReference type="EMBL" id="NKFA01000008">
    <property type="protein sequence ID" value="OXI42386.1"/>
    <property type="molecule type" value="Genomic_DNA"/>
</dbReference>
<evidence type="ECO:0000313" key="3">
    <source>
        <dbReference type="Proteomes" id="UP000214600"/>
    </source>
</evidence>
<protein>
    <submittedName>
        <fullName evidence="2">Alkylhydroperoxidase</fullName>
    </submittedName>
</protein>
<feature type="domain" description="Carboxymuconolactone decarboxylase-like" evidence="1">
    <location>
        <begin position="24"/>
        <end position="106"/>
    </location>
</feature>
<reference evidence="2 3" key="2">
    <citation type="submission" date="2017-08" db="EMBL/GenBank/DDBJ databases">
        <title>WGS of novel Burkholderia cepaca complex species.</title>
        <authorList>
            <person name="Lipuma J."/>
            <person name="Spilker T."/>
        </authorList>
    </citation>
    <scope>NUCLEOTIDE SEQUENCE [LARGE SCALE GENOMIC DNA]</scope>
    <source>
        <strain evidence="2 3">AU17325</strain>
    </source>
</reference>
<dbReference type="AlphaFoldDB" id="A0A228IJ89"/>
<dbReference type="OrthoDB" id="1683318at2"/>
<comment type="caution">
    <text evidence="2">The sequence shown here is derived from an EMBL/GenBank/DDBJ whole genome shotgun (WGS) entry which is preliminary data.</text>
</comment>
<dbReference type="PANTHER" id="PTHR33930">
    <property type="entry name" value="ALKYL HYDROPEROXIDE REDUCTASE AHPD"/>
    <property type="match status" value="1"/>
</dbReference>
<keyword evidence="2" id="KW-0560">Oxidoreductase</keyword>
<gene>
    <name evidence="2" type="ORF">CFB84_24545</name>
</gene>
<reference evidence="3" key="1">
    <citation type="submission" date="2017-06" db="EMBL/GenBank/DDBJ databases">
        <authorList>
            <person name="LiPuma J."/>
            <person name="Spilker T."/>
        </authorList>
    </citation>
    <scope>NUCLEOTIDE SEQUENCE [LARGE SCALE GENOMIC DNA]</scope>
    <source>
        <strain evidence="3">AU17325</strain>
    </source>
</reference>
<dbReference type="Gene3D" id="1.20.1290.10">
    <property type="entry name" value="AhpD-like"/>
    <property type="match status" value="1"/>
</dbReference>